<protein>
    <submittedName>
        <fullName evidence="1">Uncharacterized protein</fullName>
    </submittedName>
</protein>
<comment type="caution">
    <text evidence="1">The sequence shown here is derived from an EMBL/GenBank/DDBJ whole genome shotgun (WGS) entry which is preliminary data.</text>
</comment>
<sequence length="79" mass="8985">MRIETRITYSTRHVTKGLTRATLVDRFRGEDSKPVSSSSKELSRSFCDTIKTANELSRAVTTWSPQPAMPQQVMLDRLI</sequence>
<dbReference type="AlphaFoldDB" id="A0A4C1ZIH1"/>
<reference evidence="1 2" key="1">
    <citation type="journal article" date="2019" name="Commun. Biol.">
        <title>The bagworm genome reveals a unique fibroin gene that provides high tensile strength.</title>
        <authorList>
            <person name="Kono N."/>
            <person name="Nakamura H."/>
            <person name="Ohtoshi R."/>
            <person name="Tomita M."/>
            <person name="Numata K."/>
            <person name="Arakawa K."/>
        </authorList>
    </citation>
    <scope>NUCLEOTIDE SEQUENCE [LARGE SCALE GENOMIC DNA]</scope>
</reference>
<proteinExistence type="predicted"/>
<accession>A0A4C1ZIH1</accession>
<evidence type="ECO:0000313" key="2">
    <source>
        <dbReference type="Proteomes" id="UP000299102"/>
    </source>
</evidence>
<organism evidence="1 2">
    <name type="scientific">Eumeta variegata</name>
    <name type="common">Bagworm moth</name>
    <name type="synonym">Eumeta japonica</name>
    <dbReference type="NCBI Taxonomy" id="151549"/>
    <lineage>
        <taxon>Eukaryota</taxon>
        <taxon>Metazoa</taxon>
        <taxon>Ecdysozoa</taxon>
        <taxon>Arthropoda</taxon>
        <taxon>Hexapoda</taxon>
        <taxon>Insecta</taxon>
        <taxon>Pterygota</taxon>
        <taxon>Neoptera</taxon>
        <taxon>Endopterygota</taxon>
        <taxon>Lepidoptera</taxon>
        <taxon>Glossata</taxon>
        <taxon>Ditrysia</taxon>
        <taxon>Tineoidea</taxon>
        <taxon>Psychidae</taxon>
        <taxon>Oiketicinae</taxon>
        <taxon>Eumeta</taxon>
    </lineage>
</organism>
<dbReference type="Proteomes" id="UP000299102">
    <property type="component" value="Unassembled WGS sequence"/>
</dbReference>
<gene>
    <name evidence="1" type="ORF">EVAR_67063_1</name>
</gene>
<dbReference type="EMBL" id="BGZK01001844">
    <property type="protein sequence ID" value="GBP87212.1"/>
    <property type="molecule type" value="Genomic_DNA"/>
</dbReference>
<name>A0A4C1ZIH1_EUMVA</name>
<evidence type="ECO:0000313" key="1">
    <source>
        <dbReference type="EMBL" id="GBP87212.1"/>
    </source>
</evidence>
<keyword evidence="2" id="KW-1185">Reference proteome</keyword>